<dbReference type="Proteomes" id="UP000013521">
    <property type="component" value="Unassembled WGS sequence"/>
</dbReference>
<protein>
    <submittedName>
        <fullName evidence="2">Putative nucleosome binding protein</fullName>
    </submittedName>
</protein>
<feature type="transmembrane region" description="Helical" evidence="1">
    <location>
        <begin position="47"/>
        <end position="67"/>
    </location>
</feature>
<feature type="transmembrane region" description="Helical" evidence="1">
    <location>
        <begin position="20"/>
        <end position="41"/>
    </location>
</feature>
<evidence type="ECO:0000256" key="1">
    <source>
        <dbReference type="SAM" id="Phobius"/>
    </source>
</evidence>
<keyword evidence="1" id="KW-1133">Transmembrane helix</keyword>
<feature type="transmembrane region" description="Helical" evidence="1">
    <location>
        <begin position="87"/>
        <end position="106"/>
    </location>
</feature>
<dbReference type="eggNOG" id="ENOG502SQZ8">
    <property type="taxonomic scope" value="Eukaryota"/>
</dbReference>
<sequence>MSPATANSSSSRGGKETASFLRRITMANFVPAFPLLLAHGLAANEALPAVGLVPLAGSVLLGGFVLYRDRVAAIGSPIRSLSPSNVFFADVLLSLVYIGLLIGSWVTLGEESWGRRSLIILGTYGTVFMMVNFGIHVYFVGLQVVRMVRASSCDCAHCQSVARRGRSMGMPSEYAPLSEDDAEEEDAYADVESGNGTVAL</sequence>
<keyword evidence="1" id="KW-0812">Transmembrane</keyword>
<evidence type="ECO:0000313" key="3">
    <source>
        <dbReference type="Proteomes" id="UP000013521"/>
    </source>
</evidence>
<feature type="transmembrane region" description="Helical" evidence="1">
    <location>
        <begin position="118"/>
        <end position="139"/>
    </location>
</feature>
<dbReference type="AlphaFoldDB" id="R1GRM5"/>
<reference evidence="3" key="1">
    <citation type="journal article" date="2013" name="Genome Announc.">
        <title>Draft genome sequence of Neofusicoccum parvum isolate UCR-NP2, a fungal vascular pathogen associated with grapevine cankers.</title>
        <authorList>
            <person name="Blanco-Ulate B."/>
            <person name="Rolshausen P."/>
            <person name="Cantu D."/>
        </authorList>
    </citation>
    <scope>NUCLEOTIDE SEQUENCE [LARGE SCALE GENOMIC DNA]</scope>
    <source>
        <strain evidence="3">UCR-NP2</strain>
    </source>
</reference>
<dbReference type="OMA" id="NFLICNF"/>
<proteinExistence type="predicted"/>
<accession>R1GRM5</accession>
<evidence type="ECO:0000313" key="2">
    <source>
        <dbReference type="EMBL" id="EOD48644.1"/>
    </source>
</evidence>
<gene>
    <name evidence="2" type="ORF">UCRNP2_4601</name>
</gene>
<keyword evidence="1" id="KW-0472">Membrane</keyword>
<dbReference type="EMBL" id="KB916185">
    <property type="protein sequence ID" value="EOD48644.1"/>
    <property type="molecule type" value="Genomic_DNA"/>
</dbReference>
<dbReference type="OrthoDB" id="5241710at2759"/>
<organism evidence="2 3">
    <name type="scientific">Botryosphaeria parva (strain UCR-NP2)</name>
    <name type="common">Grapevine canker fungus</name>
    <name type="synonym">Neofusicoccum parvum</name>
    <dbReference type="NCBI Taxonomy" id="1287680"/>
    <lineage>
        <taxon>Eukaryota</taxon>
        <taxon>Fungi</taxon>
        <taxon>Dikarya</taxon>
        <taxon>Ascomycota</taxon>
        <taxon>Pezizomycotina</taxon>
        <taxon>Dothideomycetes</taxon>
        <taxon>Dothideomycetes incertae sedis</taxon>
        <taxon>Botryosphaeriales</taxon>
        <taxon>Botryosphaeriaceae</taxon>
        <taxon>Neofusicoccum</taxon>
    </lineage>
</organism>
<dbReference type="HOGENOM" id="CLU_1390477_0_0_1"/>
<dbReference type="KEGG" id="npa:UCRNP2_4601"/>
<name>R1GRM5_BOTPV</name>